<dbReference type="InterPro" id="IPR001752">
    <property type="entry name" value="Kinesin_motor_dom"/>
</dbReference>
<feature type="region of interest" description="Disordered" evidence="8">
    <location>
        <begin position="958"/>
        <end position="997"/>
    </location>
</feature>
<keyword evidence="3 5" id="KW-0067">ATP-binding</keyword>
<dbReference type="Proteomes" id="UP001412067">
    <property type="component" value="Unassembled WGS sequence"/>
</dbReference>
<dbReference type="InterPro" id="IPR019821">
    <property type="entry name" value="Kinesin_motor_CS"/>
</dbReference>
<feature type="binding site" evidence="5">
    <location>
        <begin position="461"/>
        <end position="468"/>
    </location>
    <ligand>
        <name>ATP</name>
        <dbReference type="ChEBI" id="CHEBI:30616"/>
    </ligand>
</feature>
<dbReference type="InterPro" id="IPR027640">
    <property type="entry name" value="Kinesin-like_fam"/>
</dbReference>
<comment type="similarity">
    <text evidence="5 6">Belongs to the TRAFAC class myosin-kinesin ATPase superfamily. Kinesin family.</text>
</comment>
<comment type="caution">
    <text evidence="10">The sequence shown here is derived from an EMBL/GenBank/DDBJ whole genome shotgun (WGS) entry which is preliminary data.</text>
</comment>
<dbReference type="CDD" id="cd01366">
    <property type="entry name" value="KISc_C_terminal"/>
    <property type="match status" value="1"/>
</dbReference>
<evidence type="ECO:0000259" key="9">
    <source>
        <dbReference type="PROSITE" id="PS50067"/>
    </source>
</evidence>
<evidence type="ECO:0000256" key="2">
    <source>
        <dbReference type="ARBA" id="ARBA00022741"/>
    </source>
</evidence>
<dbReference type="PRINTS" id="PR00380">
    <property type="entry name" value="KINESINHEAVY"/>
</dbReference>
<accession>A0ABR2LZK5</accession>
<evidence type="ECO:0000313" key="11">
    <source>
        <dbReference type="Proteomes" id="UP001412067"/>
    </source>
</evidence>
<keyword evidence="7" id="KW-0175">Coiled coil</keyword>
<dbReference type="PROSITE" id="PS00411">
    <property type="entry name" value="KINESIN_MOTOR_1"/>
    <property type="match status" value="1"/>
</dbReference>
<dbReference type="Gene3D" id="2.60.120.430">
    <property type="entry name" value="Galactose-binding lectin"/>
    <property type="match status" value="1"/>
</dbReference>
<protein>
    <recommendedName>
        <fullName evidence="6">Kinesin-like protein</fullName>
    </recommendedName>
</protein>
<gene>
    <name evidence="10" type="primary">ATK4</name>
    <name evidence="10" type="ORF">KSP40_PGU009697</name>
</gene>
<evidence type="ECO:0000256" key="4">
    <source>
        <dbReference type="ARBA" id="ARBA00023175"/>
    </source>
</evidence>
<name>A0ABR2LZK5_9ASPA</name>
<dbReference type="Pfam" id="PF00225">
    <property type="entry name" value="Kinesin"/>
    <property type="match status" value="1"/>
</dbReference>
<feature type="coiled-coil region" evidence="7">
    <location>
        <begin position="225"/>
        <end position="277"/>
    </location>
</feature>
<dbReference type="InterPro" id="IPR036961">
    <property type="entry name" value="Kinesin_motor_dom_sf"/>
</dbReference>
<dbReference type="InterPro" id="IPR021720">
    <property type="entry name" value="Malectin_dom"/>
</dbReference>
<feature type="domain" description="Kinesin motor" evidence="9">
    <location>
        <begin position="378"/>
        <end position="700"/>
    </location>
</feature>
<evidence type="ECO:0000256" key="8">
    <source>
        <dbReference type="SAM" id="MobiDB-lite"/>
    </source>
</evidence>
<evidence type="ECO:0000256" key="3">
    <source>
        <dbReference type="ARBA" id="ARBA00022840"/>
    </source>
</evidence>
<dbReference type="SUPFAM" id="SSF52540">
    <property type="entry name" value="P-loop containing nucleoside triphosphate hydrolases"/>
    <property type="match status" value="1"/>
</dbReference>
<feature type="compositionally biased region" description="Basic and acidic residues" evidence="8">
    <location>
        <begin position="986"/>
        <end position="997"/>
    </location>
</feature>
<dbReference type="EMBL" id="JBBWWR010000013">
    <property type="protein sequence ID" value="KAK8955667.1"/>
    <property type="molecule type" value="Genomic_DNA"/>
</dbReference>
<feature type="coiled-coil region" evidence="7">
    <location>
        <begin position="742"/>
        <end position="818"/>
    </location>
</feature>
<organism evidence="10 11">
    <name type="scientific">Platanthera guangdongensis</name>
    <dbReference type="NCBI Taxonomy" id="2320717"/>
    <lineage>
        <taxon>Eukaryota</taxon>
        <taxon>Viridiplantae</taxon>
        <taxon>Streptophyta</taxon>
        <taxon>Embryophyta</taxon>
        <taxon>Tracheophyta</taxon>
        <taxon>Spermatophyta</taxon>
        <taxon>Magnoliopsida</taxon>
        <taxon>Liliopsida</taxon>
        <taxon>Asparagales</taxon>
        <taxon>Orchidaceae</taxon>
        <taxon>Orchidoideae</taxon>
        <taxon>Orchideae</taxon>
        <taxon>Orchidinae</taxon>
        <taxon>Platanthera</taxon>
    </lineage>
</organism>
<keyword evidence="1 6" id="KW-0493">Microtubule</keyword>
<keyword evidence="2 5" id="KW-0547">Nucleotide-binding</keyword>
<evidence type="ECO:0000256" key="6">
    <source>
        <dbReference type="RuleBase" id="RU000394"/>
    </source>
</evidence>
<evidence type="ECO:0000256" key="1">
    <source>
        <dbReference type="ARBA" id="ARBA00022701"/>
    </source>
</evidence>
<dbReference type="PANTHER" id="PTHR47972">
    <property type="entry name" value="KINESIN-LIKE PROTEIN KLP-3"/>
    <property type="match status" value="1"/>
</dbReference>
<dbReference type="Gene3D" id="3.40.850.10">
    <property type="entry name" value="Kinesin motor domain"/>
    <property type="match status" value="1"/>
</dbReference>
<dbReference type="InterPro" id="IPR027417">
    <property type="entry name" value="P-loop_NTPase"/>
</dbReference>
<sequence length="997" mass="112993">MLEGDMMMTDSINDFFDSMLCLPDLRLVKSGLKTTNGHDDYLLFVNAGGGSIHPKDCQINFKGDSFFEGGEIIQTSEIIVDGGDYSFLYQSARYGNFCYKFSDLPCGDFLLDLHFAEIVYTNGPKEMRVFDVFVQDEKILSDFDVYAIVGANKPLQLLDVRIFVPDNGVVVVSFEGRSGTPMVSGISIRKAPKLPVTSQPIICNNCASVQEISSIKNRGQNAKFLAKYEKKIQELTAQCKAMSDECHEAWMSQKTTNDQLEELKMEFNNKLFQTENLELTVEMQMVKLRNVTQMYEHSQKKWNTTMVGLDEKVKVMKQEHLQLCLEAHDWADAAPDFNKMIIAVQTLVVQCNDLKSKYAEEMIKRKNLFNLLQEIKGNIRVFCRCRPLNRGEISSGYATVVNFEAAKDGELGLFTGGPTKKIFKFDRVYTMNDDQSDVYADASPLVISVLDGYNVCIFAYGQTGTGKTFTMEGTEQERGVNYRTLEELFKIAGGRKEMFNYDISVSVLEVYNEQIRDLLAIFPSSKKLEIKQALEGFHHVPGIVEAKVENIEEVWNVLKVGRNARAVGSTNLNEFSSRSHCMLCIMVRAVNLVTGESTQSKLWLVDLAGSERLAKTDAQGERLKEAQNINRSLSALGDVISALASKSSHVPYRNSKLTHLLQDSLGGDAKALMFVQISPSENDLSETLSSLNFASRVRGINLGPSRKQVDTSELMKLKMTIDKLRQECKTKDMSSRKLEDSIQSLESKVRGKEHMCRTLQEKNKELEAQVESKRELQFSSERQNMQLSEKVKELEHKLKEQEQSENLVQQKIKELNSKVKEHEFSELIAQQKVQDLSMKLRERHQFECLLEQKVKDLEEKLRKEELKSACMERIVNSAEKKFLSKDESNGEIDPRVLRSSNSINQPMEVPSSILLKAEETLQNAKIERESEDVEGNVAVGEKKVSILCETNRKRKIDQSKTLGRLSRTSKAAATQRFPKVGTTKSNSREQEQRKIIR</sequence>
<evidence type="ECO:0000313" key="10">
    <source>
        <dbReference type="EMBL" id="KAK8955667.1"/>
    </source>
</evidence>
<evidence type="ECO:0000256" key="5">
    <source>
        <dbReference type="PROSITE-ProRule" id="PRU00283"/>
    </source>
</evidence>
<evidence type="ECO:0000256" key="7">
    <source>
        <dbReference type="SAM" id="Coils"/>
    </source>
</evidence>
<dbReference type="PANTHER" id="PTHR47972:SF18">
    <property type="entry name" value="KINESIN-LIKE PROTEIN KIN-14R"/>
    <property type="match status" value="1"/>
</dbReference>
<dbReference type="PROSITE" id="PS50067">
    <property type="entry name" value="KINESIN_MOTOR_2"/>
    <property type="match status" value="1"/>
</dbReference>
<proteinExistence type="inferred from homology"/>
<reference evidence="10 11" key="1">
    <citation type="journal article" date="2022" name="Nat. Plants">
        <title>Genomes of leafy and leafless Platanthera orchids illuminate the evolution of mycoheterotrophy.</title>
        <authorList>
            <person name="Li M.H."/>
            <person name="Liu K.W."/>
            <person name="Li Z."/>
            <person name="Lu H.C."/>
            <person name="Ye Q.L."/>
            <person name="Zhang D."/>
            <person name="Wang J.Y."/>
            <person name="Li Y.F."/>
            <person name="Zhong Z.M."/>
            <person name="Liu X."/>
            <person name="Yu X."/>
            <person name="Liu D.K."/>
            <person name="Tu X.D."/>
            <person name="Liu B."/>
            <person name="Hao Y."/>
            <person name="Liao X.Y."/>
            <person name="Jiang Y.T."/>
            <person name="Sun W.H."/>
            <person name="Chen J."/>
            <person name="Chen Y.Q."/>
            <person name="Ai Y."/>
            <person name="Zhai J.W."/>
            <person name="Wu S.S."/>
            <person name="Zhou Z."/>
            <person name="Hsiao Y.Y."/>
            <person name="Wu W.L."/>
            <person name="Chen Y.Y."/>
            <person name="Lin Y.F."/>
            <person name="Hsu J.L."/>
            <person name="Li C.Y."/>
            <person name="Wang Z.W."/>
            <person name="Zhao X."/>
            <person name="Zhong W.Y."/>
            <person name="Ma X.K."/>
            <person name="Ma L."/>
            <person name="Huang J."/>
            <person name="Chen G.Z."/>
            <person name="Huang M.Z."/>
            <person name="Huang L."/>
            <person name="Peng D.H."/>
            <person name="Luo Y.B."/>
            <person name="Zou S.Q."/>
            <person name="Chen S.P."/>
            <person name="Lan S."/>
            <person name="Tsai W.C."/>
            <person name="Van de Peer Y."/>
            <person name="Liu Z.J."/>
        </authorList>
    </citation>
    <scope>NUCLEOTIDE SEQUENCE [LARGE SCALE GENOMIC DNA]</scope>
    <source>
        <strain evidence="10">Lor288</strain>
    </source>
</reference>
<dbReference type="Pfam" id="PF11721">
    <property type="entry name" value="Malectin"/>
    <property type="match status" value="1"/>
</dbReference>
<keyword evidence="4 5" id="KW-0505">Motor protein</keyword>
<dbReference type="SMART" id="SM00129">
    <property type="entry name" value="KISc"/>
    <property type="match status" value="1"/>
</dbReference>
<keyword evidence="11" id="KW-1185">Reference proteome</keyword>